<accession>A0ABX8CDR7</accession>
<gene>
    <name evidence="1" type="ORF">H9Q19_00375</name>
</gene>
<dbReference type="RefSeq" id="WP_213241141.1">
    <property type="nucleotide sequence ID" value="NZ_CP060791.1"/>
</dbReference>
<evidence type="ECO:0000313" key="1">
    <source>
        <dbReference type="EMBL" id="QVE49160.1"/>
    </source>
</evidence>
<protein>
    <submittedName>
        <fullName evidence="1">Uncharacterized protein</fullName>
    </submittedName>
</protein>
<name>A0ABX8CDR7_9CHLA</name>
<organism evidence="1 2">
    <name type="scientific">Chlamydia crocodili</name>
    <dbReference type="NCBI Taxonomy" id="2766982"/>
    <lineage>
        <taxon>Bacteria</taxon>
        <taxon>Pseudomonadati</taxon>
        <taxon>Chlamydiota</taxon>
        <taxon>Chlamydiia</taxon>
        <taxon>Chlamydiales</taxon>
        <taxon>Chlamydiaceae</taxon>
        <taxon>Chlamydia/Chlamydophila group</taxon>
        <taxon>Chlamydia</taxon>
    </lineage>
</organism>
<dbReference type="EMBL" id="CP060791">
    <property type="protein sequence ID" value="QVE49160.1"/>
    <property type="molecule type" value="Genomic_DNA"/>
</dbReference>
<proteinExistence type="predicted"/>
<dbReference type="GeneID" id="301704042"/>
<dbReference type="Proteomes" id="UP000680625">
    <property type="component" value="Chromosome"/>
</dbReference>
<sequence length="93" mass="10999">MKLGIALFPHIDENDPKNFDPFITLLTFDELWEDYKHNQDKPPWSFYDAIITLLNKRSINPVQKYNDEATLLAFQYDIDKLTGNRLLVRVDDI</sequence>
<reference evidence="1 2" key="1">
    <citation type="submission" date="2020-08" db="EMBL/GenBank/DDBJ databases">
        <title>Isolation and characterization of novel Chlamydia from Siamese crocodiles (Crocodylus siamensis).</title>
        <authorList>
            <person name="Sariya L."/>
        </authorList>
    </citation>
    <scope>NUCLEOTIDE SEQUENCE [LARGE SCALE GENOMIC DNA]</scope>
    <source>
        <strain evidence="1 2">No. 12</strain>
    </source>
</reference>
<keyword evidence="2" id="KW-1185">Reference proteome</keyword>
<evidence type="ECO:0000313" key="2">
    <source>
        <dbReference type="Proteomes" id="UP000680625"/>
    </source>
</evidence>